<sequence length="130" mass="14996">MESILEFMRSLCFFGNNKKKKTQHKRKQQQRPSQKNDQPTLQDCILSSPAFNRSSPLPATSKKRVHPNDDVSMKRLLLEDEETVTEMKDDSSPRGRRKKRVSFRMPEVVDVFIILAASPTTHHSSDLQSL</sequence>
<organism evidence="1 2">
    <name type="scientific">Arctium lappa</name>
    <name type="common">Greater burdock</name>
    <name type="synonym">Lappa major</name>
    <dbReference type="NCBI Taxonomy" id="4217"/>
    <lineage>
        <taxon>Eukaryota</taxon>
        <taxon>Viridiplantae</taxon>
        <taxon>Streptophyta</taxon>
        <taxon>Embryophyta</taxon>
        <taxon>Tracheophyta</taxon>
        <taxon>Spermatophyta</taxon>
        <taxon>Magnoliopsida</taxon>
        <taxon>eudicotyledons</taxon>
        <taxon>Gunneridae</taxon>
        <taxon>Pentapetalae</taxon>
        <taxon>asterids</taxon>
        <taxon>campanulids</taxon>
        <taxon>Asterales</taxon>
        <taxon>Asteraceae</taxon>
        <taxon>Carduoideae</taxon>
        <taxon>Cardueae</taxon>
        <taxon>Arctiinae</taxon>
        <taxon>Arctium</taxon>
    </lineage>
</organism>
<keyword evidence="2" id="KW-1185">Reference proteome</keyword>
<dbReference type="Proteomes" id="UP001055879">
    <property type="component" value="Linkage Group LG15"/>
</dbReference>
<proteinExistence type="predicted"/>
<comment type="caution">
    <text evidence="1">The sequence shown here is derived from an EMBL/GenBank/DDBJ whole genome shotgun (WGS) entry which is preliminary data.</text>
</comment>
<evidence type="ECO:0000313" key="1">
    <source>
        <dbReference type="EMBL" id="KAI3673830.1"/>
    </source>
</evidence>
<gene>
    <name evidence="1" type="ORF">L6452_39960</name>
</gene>
<dbReference type="EMBL" id="CM042061">
    <property type="protein sequence ID" value="KAI3673830.1"/>
    <property type="molecule type" value="Genomic_DNA"/>
</dbReference>
<accession>A0ACB8XT87</accession>
<evidence type="ECO:0000313" key="2">
    <source>
        <dbReference type="Proteomes" id="UP001055879"/>
    </source>
</evidence>
<protein>
    <submittedName>
        <fullName evidence="1">Uncharacterized protein</fullName>
    </submittedName>
</protein>
<reference evidence="1 2" key="2">
    <citation type="journal article" date="2022" name="Mol. Ecol. Resour.">
        <title>The genomes of chicory, endive, great burdock and yacon provide insights into Asteraceae paleo-polyploidization history and plant inulin production.</title>
        <authorList>
            <person name="Fan W."/>
            <person name="Wang S."/>
            <person name="Wang H."/>
            <person name="Wang A."/>
            <person name="Jiang F."/>
            <person name="Liu H."/>
            <person name="Zhao H."/>
            <person name="Xu D."/>
            <person name="Zhang Y."/>
        </authorList>
    </citation>
    <scope>NUCLEOTIDE SEQUENCE [LARGE SCALE GENOMIC DNA]</scope>
    <source>
        <strain evidence="2">cv. Niubang</strain>
    </source>
</reference>
<reference evidence="2" key="1">
    <citation type="journal article" date="2022" name="Mol. Ecol. Resour.">
        <title>The genomes of chicory, endive, great burdock and yacon provide insights into Asteraceae palaeo-polyploidization history and plant inulin production.</title>
        <authorList>
            <person name="Fan W."/>
            <person name="Wang S."/>
            <person name="Wang H."/>
            <person name="Wang A."/>
            <person name="Jiang F."/>
            <person name="Liu H."/>
            <person name="Zhao H."/>
            <person name="Xu D."/>
            <person name="Zhang Y."/>
        </authorList>
    </citation>
    <scope>NUCLEOTIDE SEQUENCE [LARGE SCALE GENOMIC DNA]</scope>
    <source>
        <strain evidence="2">cv. Niubang</strain>
    </source>
</reference>
<name>A0ACB8XT87_ARCLA</name>